<evidence type="ECO:0000256" key="12">
    <source>
        <dbReference type="ARBA" id="ARBA00032877"/>
    </source>
</evidence>
<keyword evidence="6" id="KW-0799">Topoisomerase</keyword>
<dbReference type="SUPFAM" id="SSF56712">
    <property type="entry name" value="Prokaryotic type I DNA topoisomerase"/>
    <property type="match status" value="1"/>
</dbReference>
<dbReference type="InterPro" id="IPR003601">
    <property type="entry name" value="Topo_IA_2"/>
</dbReference>
<dbReference type="Gene3D" id="3.40.50.140">
    <property type="match status" value="1"/>
</dbReference>
<dbReference type="Proteomes" id="UP000433359">
    <property type="component" value="Unassembled WGS sequence"/>
</dbReference>
<accession>A0A6N7YIG0</accession>
<evidence type="ECO:0000313" key="16">
    <source>
        <dbReference type="Proteomes" id="UP000433359"/>
    </source>
</evidence>
<dbReference type="NCBIfam" id="TIGR01056">
    <property type="entry name" value="topB"/>
    <property type="match status" value="1"/>
</dbReference>
<feature type="domain" description="Topo IA-type catalytic" evidence="14">
    <location>
        <begin position="151"/>
        <end position="581"/>
    </location>
</feature>
<dbReference type="RefSeq" id="WP_154580934.1">
    <property type="nucleotide sequence ID" value="NZ_VULP01000012.1"/>
</dbReference>
<dbReference type="InterPro" id="IPR000380">
    <property type="entry name" value="Topo_IA"/>
</dbReference>
<name>A0A6N7YIG0_9FIRM</name>
<comment type="similarity">
    <text evidence="2">Belongs to the type IA topoisomerase family.</text>
</comment>
<dbReference type="PROSITE" id="PS50880">
    <property type="entry name" value="TOPRIM"/>
    <property type="match status" value="1"/>
</dbReference>
<dbReference type="GO" id="GO:0006265">
    <property type="term" value="P:DNA topological change"/>
    <property type="evidence" value="ECO:0007669"/>
    <property type="project" value="InterPro"/>
</dbReference>
<dbReference type="InterPro" id="IPR003602">
    <property type="entry name" value="Topo_IA_DNA-bd_dom"/>
</dbReference>
<dbReference type="Gene3D" id="1.10.460.10">
    <property type="entry name" value="Topoisomerase I, domain 2"/>
    <property type="match status" value="1"/>
</dbReference>
<evidence type="ECO:0000259" key="14">
    <source>
        <dbReference type="PROSITE" id="PS52039"/>
    </source>
</evidence>
<evidence type="ECO:0000256" key="3">
    <source>
        <dbReference type="ARBA" id="ARBA00012891"/>
    </source>
</evidence>
<evidence type="ECO:0000256" key="5">
    <source>
        <dbReference type="ARBA" id="ARBA00022842"/>
    </source>
</evidence>
<evidence type="ECO:0000256" key="11">
    <source>
        <dbReference type="ARBA" id="ARBA00032235"/>
    </source>
</evidence>
<dbReference type="SMART" id="SM00493">
    <property type="entry name" value="TOPRIM"/>
    <property type="match status" value="1"/>
</dbReference>
<organism evidence="15 16">
    <name type="scientific">Anaerobutyricum soehngenii</name>
    <dbReference type="NCBI Taxonomy" id="105843"/>
    <lineage>
        <taxon>Bacteria</taxon>
        <taxon>Bacillati</taxon>
        <taxon>Bacillota</taxon>
        <taxon>Clostridia</taxon>
        <taxon>Lachnospirales</taxon>
        <taxon>Lachnospiraceae</taxon>
        <taxon>Anaerobutyricum</taxon>
    </lineage>
</organism>
<dbReference type="InterPro" id="IPR023406">
    <property type="entry name" value="Topo_IA_AS"/>
</dbReference>
<dbReference type="InterPro" id="IPR013826">
    <property type="entry name" value="Topo_IA_cen_sub3"/>
</dbReference>
<dbReference type="GO" id="GO:0003917">
    <property type="term" value="F:DNA topoisomerase type I (single strand cut, ATP-independent) activity"/>
    <property type="evidence" value="ECO:0007669"/>
    <property type="project" value="UniProtKB-EC"/>
</dbReference>
<protein>
    <recommendedName>
        <fullName evidence="3">DNA topoisomerase</fullName>
        <ecNumber evidence="3">5.6.2.1</ecNumber>
    </recommendedName>
    <alternativeName>
        <fullName evidence="12">Omega-protein</fullName>
    </alternativeName>
    <alternativeName>
        <fullName evidence="11">Relaxing enzyme</fullName>
    </alternativeName>
    <alternativeName>
        <fullName evidence="9">Swivelase</fullName>
    </alternativeName>
    <alternativeName>
        <fullName evidence="10">Untwisting enzyme</fullName>
    </alternativeName>
</protein>
<evidence type="ECO:0000256" key="4">
    <source>
        <dbReference type="ARBA" id="ARBA00022723"/>
    </source>
</evidence>
<dbReference type="CDD" id="cd03362">
    <property type="entry name" value="TOPRIM_TopoIA_TopoIII"/>
    <property type="match status" value="1"/>
</dbReference>
<evidence type="ECO:0000256" key="6">
    <source>
        <dbReference type="ARBA" id="ARBA00023029"/>
    </source>
</evidence>
<dbReference type="GO" id="GO:0046872">
    <property type="term" value="F:metal ion binding"/>
    <property type="evidence" value="ECO:0007669"/>
    <property type="project" value="UniProtKB-KW"/>
</dbReference>
<dbReference type="PROSITE" id="PS52039">
    <property type="entry name" value="TOPO_IA_2"/>
    <property type="match status" value="1"/>
</dbReference>
<dbReference type="SMART" id="SM00437">
    <property type="entry name" value="TOP1Ac"/>
    <property type="match status" value="1"/>
</dbReference>
<dbReference type="Pfam" id="PF01131">
    <property type="entry name" value="Topoisom_bac"/>
    <property type="match status" value="1"/>
</dbReference>
<dbReference type="Pfam" id="PF01751">
    <property type="entry name" value="Toprim"/>
    <property type="match status" value="1"/>
</dbReference>
<evidence type="ECO:0000256" key="7">
    <source>
        <dbReference type="ARBA" id="ARBA00023125"/>
    </source>
</evidence>
<evidence type="ECO:0000259" key="13">
    <source>
        <dbReference type="PROSITE" id="PS50880"/>
    </source>
</evidence>
<dbReference type="PRINTS" id="PR00417">
    <property type="entry name" value="PRTPISMRASEI"/>
</dbReference>
<keyword evidence="7" id="KW-0238">DNA-binding</keyword>
<dbReference type="InterPro" id="IPR013497">
    <property type="entry name" value="Topo_IA_cen"/>
</dbReference>
<evidence type="ECO:0000256" key="9">
    <source>
        <dbReference type="ARBA" id="ARBA00030003"/>
    </source>
</evidence>
<dbReference type="CDD" id="cd00186">
    <property type="entry name" value="TOP1Ac"/>
    <property type="match status" value="1"/>
</dbReference>
<dbReference type="EMBL" id="VULP01000012">
    <property type="protein sequence ID" value="MSU82190.1"/>
    <property type="molecule type" value="Genomic_DNA"/>
</dbReference>
<keyword evidence="5" id="KW-0460">Magnesium</keyword>
<dbReference type="InterPro" id="IPR023405">
    <property type="entry name" value="Topo_IA_core_domain"/>
</dbReference>
<dbReference type="PANTHER" id="PTHR11390:SF21">
    <property type="entry name" value="DNA TOPOISOMERASE 3-ALPHA"/>
    <property type="match status" value="1"/>
</dbReference>
<dbReference type="InterPro" id="IPR013824">
    <property type="entry name" value="Topo_IA_cen_sub1"/>
</dbReference>
<dbReference type="InterPro" id="IPR005738">
    <property type="entry name" value="TopoIII"/>
</dbReference>
<dbReference type="Gene3D" id="2.70.20.10">
    <property type="entry name" value="Topoisomerase I, domain 3"/>
    <property type="match status" value="1"/>
</dbReference>
<gene>
    <name evidence="15" type="primary">topB</name>
    <name evidence="15" type="ORF">FYJ25_07445</name>
</gene>
<dbReference type="GO" id="GO:0043597">
    <property type="term" value="C:cytoplasmic replication fork"/>
    <property type="evidence" value="ECO:0007669"/>
    <property type="project" value="TreeGrafter"/>
</dbReference>
<dbReference type="InterPro" id="IPR006171">
    <property type="entry name" value="TOPRIM_dom"/>
</dbReference>
<dbReference type="PANTHER" id="PTHR11390">
    <property type="entry name" value="PROKARYOTIC DNA TOPOISOMERASE"/>
    <property type="match status" value="1"/>
</dbReference>
<dbReference type="GO" id="GO:0003677">
    <property type="term" value="F:DNA binding"/>
    <property type="evidence" value="ECO:0007669"/>
    <property type="project" value="UniProtKB-KW"/>
</dbReference>
<evidence type="ECO:0000256" key="1">
    <source>
        <dbReference type="ARBA" id="ARBA00000213"/>
    </source>
</evidence>
<reference evidence="15 16" key="1">
    <citation type="submission" date="2019-08" db="EMBL/GenBank/DDBJ databases">
        <title>In-depth cultivation of the pig gut microbiome towards novel bacterial diversity and tailored functional studies.</title>
        <authorList>
            <person name="Wylensek D."/>
            <person name="Hitch T.C.A."/>
            <person name="Clavel T."/>
        </authorList>
    </citation>
    <scope>NUCLEOTIDE SEQUENCE [LARGE SCALE GENOMIC DNA]</scope>
    <source>
        <strain evidence="15 16">BSM-383-APC-4H</strain>
    </source>
</reference>
<comment type="catalytic activity">
    <reaction evidence="1">
        <text>ATP-independent breakage of single-stranded DNA, followed by passage and rejoining.</text>
        <dbReference type="EC" id="5.6.2.1"/>
    </reaction>
</comment>
<proteinExistence type="inferred from homology"/>
<sequence length="702" mass="80734">MYLVITEKPSVARSIADVFGAQKREDGYLEGKDCIVSWCLGHLAEYVAPDAYDEKFSRWNYEDLPIIPQEWKLAVSKDKKDQFYVLKKLLNRPDIDYVVNACDAGREGELIFKRVYDLSRSRKPVKRLWISSMEDEAIREGFSQMKDASAYGNLADAAVCRAQADWLVGMNATRAYTSKYYKKLTVGRVQTPTLAMLVDRDRAVSSFQKEKYFNVELDLDGLQVERQKIFDEKEAEKLRVLCQGSDAVVEEIRSTDKTVRPPKLYDLTTLQREANRHYGMTAQQTLNAAQSLYEQKLITYPRTDSQYLTEDMETTAENVIRRIHEKYQLTGPFDQPEKPNIRLVLNNRKVSDHHAIIPTVELTDYDLSQLKDWEQKVLFLICVRMVEATEKDHIFTETDITVKCQNELFSAKKKAVKQMGWKLYEECFKNKDGLAMENPENVETDRFSDLTPGQIFYNVAADKSEHFTSPPKQYSEDTLLAAMETAGNKEFDEDTEKKGLGTPATRAGIIEKLVHSQYAVRKGKQIIPTEDGKVLIEILPDFLKSASMTAEWENQLLDMEKGKITPDTFMTGIKNMITMMLNGCDTIPEEETRRFQTRESIGTCPVCGSLVYEGKKNFYCSNRECHFALWKETKYLERMQKTIDKRMAAELLKSGKVRVKDLYSAKKNMYFEADLIMDASEDRVNFSLEFPSKKPSGKGKKK</sequence>
<dbReference type="AlphaFoldDB" id="A0A6N7YIG0"/>
<feature type="domain" description="Toprim" evidence="13">
    <location>
        <begin position="1"/>
        <end position="134"/>
    </location>
</feature>
<dbReference type="GO" id="GO:0006281">
    <property type="term" value="P:DNA repair"/>
    <property type="evidence" value="ECO:0007669"/>
    <property type="project" value="TreeGrafter"/>
</dbReference>
<dbReference type="SMART" id="SM00436">
    <property type="entry name" value="TOP1Bc"/>
    <property type="match status" value="1"/>
</dbReference>
<dbReference type="InterPro" id="IPR034144">
    <property type="entry name" value="TOPRIM_TopoIII"/>
</dbReference>
<comment type="caution">
    <text evidence="15">The sequence shown here is derived from an EMBL/GenBank/DDBJ whole genome shotgun (WGS) entry which is preliminary data.</text>
</comment>
<dbReference type="Gene3D" id="1.10.290.10">
    <property type="entry name" value="Topoisomerase I, domain 4"/>
    <property type="match status" value="1"/>
</dbReference>
<dbReference type="NCBIfam" id="NF005829">
    <property type="entry name" value="PRK07726.1"/>
    <property type="match status" value="1"/>
</dbReference>
<dbReference type="InterPro" id="IPR013825">
    <property type="entry name" value="Topo_IA_cen_sub2"/>
</dbReference>
<evidence type="ECO:0000256" key="8">
    <source>
        <dbReference type="ARBA" id="ARBA00023235"/>
    </source>
</evidence>
<evidence type="ECO:0000256" key="2">
    <source>
        <dbReference type="ARBA" id="ARBA00009446"/>
    </source>
</evidence>
<dbReference type="GO" id="GO:0006310">
    <property type="term" value="P:DNA recombination"/>
    <property type="evidence" value="ECO:0007669"/>
    <property type="project" value="TreeGrafter"/>
</dbReference>
<keyword evidence="4" id="KW-0479">Metal-binding</keyword>
<dbReference type="PROSITE" id="PS00396">
    <property type="entry name" value="TOPO_IA_1"/>
    <property type="match status" value="1"/>
</dbReference>
<keyword evidence="8 15" id="KW-0413">Isomerase</keyword>
<evidence type="ECO:0000256" key="10">
    <source>
        <dbReference type="ARBA" id="ARBA00031985"/>
    </source>
</evidence>
<evidence type="ECO:0000313" key="15">
    <source>
        <dbReference type="EMBL" id="MSU82190.1"/>
    </source>
</evidence>
<dbReference type="EC" id="5.6.2.1" evidence="3"/>